<evidence type="ECO:0000256" key="9">
    <source>
        <dbReference type="ARBA" id="ARBA00023163"/>
    </source>
</evidence>
<dbReference type="SUPFAM" id="SSF57667">
    <property type="entry name" value="beta-beta-alpha zinc fingers"/>
    <property type="match status" value="1"/>
</dbReference>
<dbReference type="Gene3D" id="3.30.160.60">
    <property type="entry name" value="Classic Zinc Finger"/>
    <property type="match status" value="2"/>
</dbReference>
<name>A0A6A0HAH4_HYAAZ</name>
<comment type="similarity">
    <text evidence="2">Belongs to the krueppel C2H2-type zinc-finger protein family.</text>
</comment>
<keyword evidence="9" id="KW-0804">Transcription</keyword>
<gene>
    <name evidence="13" type="ORF">HAZT_HAZT000648</name>
</gene>
<evidence type="ECO:0000256" key="11">
    <source>
        <dbReference type="PROSITE-ProRule" id="PRU00042"/>
    </source>
</evidence>
<dbReference type="InterPro" id="IPR013087">
    <property type="entry name" value="Znf_C2H2_type"/>
</dbReference>
<reference evidence="13" key="2">
    <citation type="journal article" date="2018" name="Environ. Sci. Technol.">
        <title>The Toxicogenome of Hyalella azteca: A Model for Sediment Ecotoxicology and Evolutionary Toxicology.</title>
        <authorList>
            <person name="Poynton H.C."/>
            <person name="Hasenbein S."/>
            <person name="Benoit J.B."/>
            <person name="Sepulveda M.S."/>
            <person name="Poelchau M.F."/>
            <person name="Hughes D.S.T."/>
            <person name="Murali S.C."/>
            <person name="Chen S."/>
            <person name="Glastad K.M."/>
            <person name="Goodisman M.A.D."/>
            <person name="Werren J.H."/>
            <person name="Vineis J.H."/>
            <person name="Bowen J.L."/>
            <person name="Friedrich M."/>
            <person name="Jones J."/>
            <person name="Robertson H.M."/>
            <person name="Feyereisen R."/>
            <person name="Mechler-Hickson A."/>
            <person name="Mathers N."/>
            <person name="Lee C.E."/>
            <person name="Colbourne J.K."/>
            <person name="Biales A."/>
            <person name="Johnston J.S."/>
            <person name="Wellborn G.A."/>
            <person name="Rosendale A.J."/>
            <person name="Cridge A.G."/>
            <person name="Munoz-Torres M.C."/>
            <person name="Bain P.A."/>
            <person name="Manny A.R."/>
            <person name="Major K.M."/>
            <person name="Lambert F.N."/>
            <person name="Vulpe C.D."/>
            <person name="Tuck P."/>
            <person name="Blalock B.J."/>
            <person name="Lin Y.Y."/>
            <person name="Smith M.E."/>
            <person name="Ochoa-Acuna H."/>
            <person name="Chen M.M."/>
            <person name="Childers C.P."/>
            <person name="Qu J."/>
            <person name="Dugan S."/>
            <person name="Lee S.L."/>
            <person name="Chao H."/>
            <person name="Dinh H."/>
            <person name="Han Y."/>
            <person name="Doddapaneni H."/>
            <person name="Worley K.C."/>
            <person name="Muzny D.M."/>
            <person name="Gibbs R.A."/>
            <person name="Richards S."/>
        </authorList>
    </citation>
    <scope>NUCLEOTIDE SEQUENCE</scope>
    <source>
        <strain evidence="13">HAZT.00-mixed</strain>
        <tissue evidence="13">Whole organism</tissue>
    </source>
</reference>
<dbReference type="InterPro" id="IPR036236">
    <property type="entry name" value="Znf_C2H2_sf"/>
</dbReference>
<keyword evidence="4" id="KW-0677">Repeat</keyword>
<evidence type="ECO:0000256" key="6">
    <source>
        <dbReference type="ARBA" id="ARBA00022833"/>
    </source>
</evidence>
<keyword evidence="6" id="KW-0862">Zinc</keyword>
<dbReference type="AlphaFoldDB" id="A0A6A0HAH4"/>
<keyword evidence="7" id="KW-0805">Transcription regulation</keyword>
<keyword evidence="5 11" id="KW-0863">Zinc-finger</keyword>
<reference evidence="13" key="3">
    <citation type="submission" date="2019-06" db="EMBL/GenBank/DDBJ databases">
        <authorList>
            <person name="Poynton C."/>
            <person name="Hasenbein S."/>
            <person name="Benoit J.B."/>
            <person name="Sepulveda M.S."/>
            <person name="Poelchau M.F."/>
            <person name="Murali S.C."/>
            <person name="Chen S."/>
            <person name="Glastad K.M."/>
            <person name="Werren J.H."/>
            <person name="Vineis J.H."/>
            <person name="Bowen J.L."/>
            <person name="Friedrich M."/>
            <person name="Jones J."/>
            <person name="Robertson H.M."/>
            <person name="Feyereisen R."/>
            <person name="Mechler-Hickson A."/>
            <person name="Mathers N."/>
            <person name="Lee C.E."/>
            <person name="Colbourne J.K."/>
            <person name="Biales A."/>
            <person name="Johnston J.S."/>
            <person name="Wellborn G.A."/>
            <person name="Rosendale A.J."/>
            <person name="Cridge A.G."/>
            <person name="Munoz-Torres M.C."/>
            <person name="Bain P.A."/>
            <person name="Manny A.R."/>
            <person name="Major K.M."/>
            <person name="Lambert F.N."/>
            <person name="Vulpe C.D."/>
            <person name="Tuck P."/>
            <person name="Blalock B.J."/>
            <person name="Lin Y.-Y."/>
            <person name="Smith M.E."/>
            <person name="Ochoa-Acuna H."/>
            <person name="Chen M.-J.M."/>
            <person name="Childers C.P."/>
            <person name="Qu J."/>
            <person name="Dugan S."/>
            <person name="Lee S.L."/>
            <person name="Chao H."/>
            <person name="Dinh H."/>
            <person name="Han Y."/>
            <person name="Doddapaneni H."/>
            <person name="Worley K.C."/>
            <person name="Muzny D.M."/>
            <person name="Gibbs R.A."/>
            <person name="Richards S."/>
        </authorList>
    </citation>
    <scope>NUCLEOTIDE SEQUENCE</scope>
    <source>
        <strain evidence="13">HAZT.00-mixed</strain>
        <tissue evidence="13">Whole organism</tissue>
    </source>
</reference>
<dbReference type="GO" id="GO:0008270">
    <property type="term" value="F:zinc ion binding"/>
    <property type="evidence" value="ECO:0007669"/>
    <property type="project" value="UniProtKB-KW"/>
</dbReference>
<dbReference type="FunFam" id="3.30.160.60:FF:001309">
    <property type="entry name" value="Uncharacterized protein"/>
    <property type="match status" value="1"/>
</dbReference>
<keyword evidence="3" id="KW-0479">Metal-binding</keyword>
<dbReference type="InterPro" id="IPR051967">
    <property type="entry name" value="Krueppel_C2H2-ZF"/>
</dbReference>
<keyword evidence="10" id="KW-0539">Nucleus</keyword>
<proteinExistence type="inferred from homology"/>
<dbReference type="GO" id="GO:0005634">
    <property type="term" value="C:nucleus"/>
    <property type="evidence" value="ECO:0007669"/>
    <property type="project" value="UniProtKB-SubCell"/>
</dbReference>
<dbReference type="Proteomes" id="UP000711488">
    <property type="component" value="Unassembled WGS sequence"/>
</dbReference>
<dbReference type="GO" id="GO:0000978">
    <property type="term" value="F:RNA polymerase II cis-regulatory region sequence-specific DNA binding"/>
    <property type="evidence" value="ECO:0007669"/>
    <property type="project" value="TreeGrafter"/>
</dbReference>
<dbReference type="EMBL" id="JQDR03003126">
    <property type="protein sequence ID" value="KAA0202712.1"/>
    <property type="molecule type" value="Genomic_DNA"/>
</dbReference>
<evidence type="ECO:0000256" key="5">
    <source>
        <dbReference type="ARBA" id="ARBA00022771"/>
    </source>
</evidence>
<evidence type="ECO:0000256" key="4">
    <source>
        <dbReference type="ARBA" id="ARBA00022737"/>
    </source>
</evidence>
<sequence length="178" mass="19414">MFARTLASVPTSIIPLIASSARYNILSSWVERGCISSQFSRLTNTRRKSMEFEPMAHGTTMTVSSPEPSYGVEEPSCARPNSSCDDASSVAKLLSSPLSKLLPIAPSSLSRALRSGVSGVTCSYCGRWASCRAELARHVRIHTGEKPYKCSLCPYSASVKCNLRTHIKTKHMNSLQQI</sequence>
<evidence type="ECO:0000256" key="2">
    <source>
        <dbReference type="ARBA" id="ARBA00006991"/>
    </source>
</evidence>
<comment type="subcellular location">
    <subcellularLocation>
        <location evidence="1">Nucleus</location>
    </subcellularLocation>
</comment>
<feature type="domain" description="C2H2-type" evidence="12">
    <location>
        <begin position="120"/>
        <end position="147"/>
    </location>
</feature>
<comment type="caution">
    <text evidence="13">The sequence shown here is derived from an EMBL/GenBank/DDBJ whole genome shotgun (WGS) entry which is preliminary data.</text>
</comment>
<dbReference type="PANTHER" id="PTHR45925">
    <property type="entry name" value="ZINC FINGER PROTEIN"/>
    <property type="match status" value="1"/>
</dbReference>
<evidence type="ECO:0000256" key="7">
    <source>
        <dbReference type="ARBA" id="ARBA00023015"/>
    </source>
</evidence>
<keyword evidence="8" id="KW-0238">DNA-binding</keyword>
<evidence type="ECO:0000313" key="13">
    <source>
        <dbReference type="EMBL" id="KAA0202712.1"/>
    </source>
</evidence>
<dbReference type="PROSITE" id="PS50157">
    <property type="entry name" value="ZINC_FINGER_C2H2_2"/>
    <property type="match status" value="1"/>
</dbReference>
<accession>A0A6A0HAH4</accession>
<reference evidence="13" key="1">
    <citation type="submission" date="2014-08" db="EMBL/GenBank/DDBJ databases">
        <authorList>
            <person name="Murali S."/>
            <person name="Richards S."/>
            <person name="Bandaranaike D."/>
            <person name="Bellair M."/>
            <person name="Blankenburg K."/>
            <person name="Chao H."/>
            <person name="Dinh H."/>
            <person name="Doddapaneni H."/>
            <person name="Dugan-Rocha S."/>
            <person name="Elkadiri S."/>
            <person name="Gnanaolivu R."/>
            <person name="Hughes D."/>
            <person name="Lee S."/>
            <person name="Li M."/>
            <person name="Ming W."/>
            <person name="Munidasa M."/>
            <person name="Muniz J."/>
            <person name="Nguyen L."/>
            <person name="Osuji N."/>
            <person name="Pu L.-L."/>
            <person name="Puazo M."/>
            <person name="Skinner E."/>
            <person name="Qu C."/>
            <person name="Quiroz J."/>
            <person name="Raj R."/>
            <person name="Weissenberger G."/>
            <person name="Xin Y."/>
            <person name="Zou X."/>
            <person name="Han Y."/>
            <person name="Worley K."/>
            <person name="Muzny D."/>
            <person name="Gibbs R."/>
        </authorList>
    </citation>
    <scope>NUCLEOTIDE SEQUENCE</scope>
    <source>
        <strain evidence="13">HAZT.00-mixed</strain>
        <tissue evidence="13">Whole organism</tissue>
    </source>
</reference>
<evidence type="ECO:0000256" key="8">
    <source>
        <dbReference type="ARBA" id="ARBA00023125"/>
    </source>
</evidence>
<evidence type="ECO:0000256" key="1">
    <source>
        <dbReference type="ARBA" id="ARBA00004123"/>
    </source>
</evidence>
<dbReference type="SMART" id="SM00355">
    <property type="entry name" value="ZnF_C2H2"/>
    <property type="match status" value="2"/>
</dbReference>
<evidence type="ECO:0000259" key="12">
    <source>
        <dbReference type="PROSITE" id="PS50157"/>
    </source>
</evidence>
<evidence type="ECO:0000256" key="3">
    <source>
        <dbReference type="ARBA" id="ARBA00022723"/>
    </source>
</evidence>
<protein>
    <recommendedName>
        <fullName evidence="12">C2H2-type domain-containing protein</fullName>
    </recommendedName>
</protein>
<evidence type="ECO:0000256" key="10">
    <source>
        <dbReference type="ARBA" id="ARBA00023242"/>
    </source>
</evidence>
<dbReference type="GO" id="GO:0000981">
    <property type="term" value="F:DNA-binding transcription factor activity, RNA polymerase II-specific"/>
    <property type="evidence" value="ECO:0007669"/>
    <property type="project" value="TreeGrafter"/>
</dbReference>
<organism evidence="13">
    <name type="scientific">Hyalella azteca</name>
    <name type="common">Amphipod</name>
    <dbReference type="NCBI Taxonomy" id="294128"/>
    <lineage>
        <taxon>Eukaryota</taxon>
        <taxon>Metazoa</taxon>
        <taxon>Ecdysozoa</taxon>
        <taxon>Arthropoda</taxon>
        <taxon>Crustacea</taxon>
        <taxon>Multicrustacea</taxon>
        <taxon>Malacostraca</taxon>
        <taxon>Eumalacostraca</taxon>
        <taxon>Peracarida</taxon>
        <taxon>Amphipoda</taxon>
        <taxon>Senticaudata</taxon>
        <taxon>Talitrida</taxon>
        <taxon>Talitroidea</taxon>
        <taxon>Hyalellidae</taxon>
        <taxon>Hyalella</taxon>
    </lineage>
</organism>